<dbReference type="PANTHER" id="PTHR37313">
    <property type="entry name" value="UPF0749 PROTEIN RV1825"/>
    <property type="match status" value="1"/>
</dbReference>
<gene>
    <name evidence="5" type="ORF">GCM10009817_19060</name>
</gene>
<proteinExistence type="inferred from homology"/>
<protein>
    <submittedName>
        <fullName evidence="5">DUF881 domain-containing protein</fullName>
    </submittedName>
</protein>
<name>A0ABN2S239_9MICO</name>
<keyword evidence="4" id="KW-0812">Transmembrane</keyword>
<keyword evidence="6" id="KW-1185">Reference proteome</keyword>
<dbReference type="Proteomes" id="UP001500013">
    <property type="component" value="Unassembled WGS sequence"/>
</dbReference>
<keyword evidence="2" id="KW-0175">Coiled coil</keyword>
<feature type="coiled-coil region" evidence="2">
    <location>
        <begin position="111"/>
        <end position="138"/>
    </location>
</feature>
<keyword evidence="4" id="KW-1133">Transmembrane helix</keyword>
<comment type="caution">
    <text evidence="5">The sequence shown here is derived from an EMBL/GenBank/DDBJ whole genome shotgun (WGS) entry which is preliminary data.</text>
</comment>
<keyword evidence="4" id="KW-0472">Membrane</keyword>
<feature type="region of interest" description="Disordered" evidence="3">
    <location>
        <begin position="1"/>
        <end position="68"/>
    </location>
</feature>
<evidence type="ECO:0000256" key="2">
    <source>
        <dbReference type="SAM" id="Coils"/>
    </source>
</evidence>
<evidence type="ECO:0000313" key="5">
    <source>
        <dbReference type="EMBL" id="GAA1978750.1"/>
    </source>
</evidence>
<dbReference type="PANTHER" id="PTHR37313:SF4">
    <property type="entry name" value="CONSERVED MEMBRANE PROTEIN-RELATED"/>
    <property type="match status" value="1"/>
</dbReference>
<accession>A0ABN2S239</accession>
<evidence type="ECO:0000256" key="4">
    <source>
        <dbReference type="SAM" id="Phobius"/>
    </source>
</evidence>
<feature type="compositionally biased region" description="Low complexity" evidence="3">
    <location>
        <begin position="14"/>
        <end position="25"/>
    </location>
</feature>
<dbReference type="Pfam" id="PF05949">
    <property type="entry name" value="DUF881"/>
    <property type="match status" value="1"/>
</dbReference>
<feature type="transmembrane region" description="Helical" evidence="4">
    <location>
        <begin position="76"/>
        <end position="96"/>
    </location>
</feature>
<dbReference type="InterPro" id="IPR010273">
    <property type="entry name" value="DUF881"/>
</dbReference>
<dbReference type="RefSeq" id="WP_344061105.1">
    <property type="nucleotide sequence ID" value="NZ_BAAAPU010000007.1"/>
</dbReference>
<evidence type="ECO:0000313" key="6">
    <source>
        <dbReference type="Proteomes" id="UP001500013"/>
    </source>
</evidence>
<sequence length="307" mass="32539">MKDAEPPEPPEPPAAAESFEPSEPSGATEAGQPWGPSEAAEPSEPLEPLEPSAADGLPATAQGAPTRPRRRVTWRLVVPVVTAAAGVMFAMSFSAAQGRDLRADRDLPQLIMDADSRVADKASRLDALQKEVQALSKTNAPTDEHLSSLTRAADELSPAAATTKVRGPGLEVALDDAKRSADSLPQGFTADDIVVHQQDVQAVVNALWASGAEAMMIQDQRVISTSAVRCVGNTLILQGRVYSPPYRITAIGDVDRMQRGLDADPSVAIYKQYVDAVGLGYSVQTHGSLEFPAYSGSVDLQYASPIR</sequence>
<evidence type="ECO:0000256" key="3">
    <source>
        <dbReference type="SAM" id="MobiDB-lite"/>
    </source>
</evidence>
<dbReference type="EMBL" id="BAAAPU010000007">
    <property type="protein sequence ID" value="GAA1978750.1"/>
    <property type="molecule type" value="Genomic_DNA"/>
</dbReference>
<reference evidence="5 6" key="1">
    <citation type="journal article" date="2019" name="Int. J. Syst. Evol. Microbiol.">
        <title>The Global Catalogue of Microorganisms (GCM) 10K type strain sequencing project: providing services to taxonomists for standard genome sequencing and annotation.</title>
        <authorList>
            <consortium name="The Broad Institute Genomics Platform"/>
            <consortium name="The Broad Institute Genome Sequencing Center for Infectious Disease"/>
            <person name="Wu L."/>
            <person name="Ma J."/>
        </authorList>
    </citation>
    <scope>NUCLEOTIDE SEQUENCE [LARGE SCALE GENOMIC DNA]</scope>
    <source>
        <strain evidence="5 6">JCM 15628</strain>
    </source>
</reference>
<comment type="similarity">
    <text evidence="1">Belongs to the UPF0749 family.</text>
</comment>
<organism evidence="5 6">
    <name type="scientific">Terrabacter lapilli</name>
    <dbReference type="NCBI Taxonomy" id="436231"/>
    <lineage>
        <taxon>Bacteria</taxon>
        <taxon>Bacillati</taxon>
        <taxon>Actinomycetota</taxon>
        <taxon>Actinomycetes</taxon>
        <taxon>Micrococcales</taxon>
        <taxon>Intrasporangiaceae</taxon>
        <taxon>Terrabacter</taxon>
    </lineage>
</organism>
<dbReference type="Gene3D" id="3.30.70.1880">
    <property type="entry name" value="Protein of unknown function DUF881"/>
    <property type="match status" value="1"/>
</dbReference>
<evidence type="ECO:0000256" key="1">
    <source>
        <dbReference type="ARBA" id="ARBA00009108"/>
    </source>
</evidence>